<evidence type="ECO:0000256" key="3">
    <source>
        <dbReference type="ARBA" id="ARBA00023237"/>
    </source>
</evidence>
<dbReference type="KEGG" id="srd:SD10_23135"/>
<dbReference type="STRING" id="1379870.SD10_23135"/>
<keyword evidence="3" id="KW-0998">Cell outer membrane</keyword>
<organism evidence="5 6">
    <name type="scientific">Spirosoma radiotolerans</name>
    <dbReference type="NCBI Taxonomy" id="1379870"/>
    <lineage>
        <taxon>Bacteria</taxon>
        <taxon>Pseudomonadati</taxon>
        <taxon>Bacteroidota</taxon>
        <taxon>Cytophagia</taxon>
        <taxon>Cytophagales</taxon>
        <taxon>Cytophagaceae</taxon>
        <taxon>Spirosoma</taxon>
    </lineage>
</organism>
<dbReference type="InterPro" id="IPR008969">
    <property type="entry name" value="CarboxyPept-like_regulatory"/>
</dbReference>
<gene>
    <name evidence="5" type="ORF">SD10_23135</name>
</gene>
<dbReference type="EMBL" id="CP010429">
    <property type="protein sequence ID" value="AKD57349.1"/>
    <property type="molecule type" value="Genomic_DNA"/>
</dbReference>
<feature type="domain" description="Outer membrane protein beta-barrel" evidence="4">
    <location>
        <begin position="369"/>
        <end position="776"/>
    </location>
</feature>
<name>A0A0E3ZZH0_9BACT</name>
<evidence type="ECO:0000259" key="4">
    <source>
        <dbReference type="Pfam" id="PF14905"/>
    </source>
</evidence>
<dbReference type="InterPro" id="IPR041700">
    <property type="entry name" value="OMP_b-brl_3"/>
</dbReference>
<dbReference type="Pfam" id="PF13620">
    <property type="entry name" value="CarboxypepD_reg"/>
    <property type="match status" value="1"/>
</dbReference>
<dbReference type="PATRIC" id="fig|1379870.5.peg.5008"/>
<dbReference type="Gene3D" id="2.60.40.1120">
    <property type="entry name" value="Carboxypeptidase-like, regulatory domain"/>
    <property type="match status" value="1"/>
</dbReference>
<sequence>MPAAFAQSVPKMISGAVKDDRNDVIPRATVRLLTAGDSVLVKGEVTNADGKFQLSSLANGTYILAITAIGQKRFTSVPLTIDDAHTTIMLPAFVLMPAKNIDLKEVVVSAKKPLIVQEIDKTVVNVDAMLSSATSNTLEVLEKTPGVTIASNGEISLNGRSGVTVLIDGRSTYMSAQDLTAYLKSLPGGILDKLELMDNPPAKYDAAGNAIINIRLKKNRVGGLTGNVSMGYSQGKYGRSNDAVNLNYKYKKINLFTNLGYTQEKTYNLDNYDRRFYSPTAELISTVDLKNNLLNRSHGQSINLGLDYAASANTTIGFIVNINGGSGKSNFDYTSKNYDAKHQVDSIGAGKTTGNTSRTNVGTNLNFLHKFSNSGRELSADINYLTYRSETNQSLQNFVYQPNGALSNRTDFLYAIPSLINIYTAKADYVHPFKNKARLDAGFKSSIVDNDYIAQYYDVVNTVSFIDNAKSNHFKYHENINAAYVNSQKEWKRFGLQLGLRVENTQARGQQLGNEAVGQSNFTKNYTGVFPSAFLSYKLDTLNKNTFSLMAVRRINRPNYQLLNPFVFFKDQYSYTSGNPFVNPQYQSRYELKFQHKQLLNMGLSYNKFTNVIFQTTQAVDNIFITKPENIANGYMTILSTSLSISPRKWWFVNYTVRFLHMNLEGQVYTENLNFSTNVVRFEANNYFTINKNWNAEFSGYYASRDLNGQTVTSGMYQLRAAVQKKIWNNKGSIRLSVDDLFHSWIYHNRSVGLKQAEYFQTSKSDTQRIGFAFTYRFGKDTFARKRRHNNNASEEETGRL</sequence>
<accession>A0A0E3ZZH0</accession>
<evidence type="ECO:0000256" key="1">
    <source>
        <dbReference type="ARBA" id="ARBA00004442"/>
    </source>
</evidence>
<reference evidence="5 6" key="1">
    <citation type="journal article" date="2014" name="Curr. Microbiol.">
        <title>Spirosoma radiotolerans sp. nov., a gamma-radiation-resistant bacterium isolated from gamma ray-irradiated soil.</title>
        <authorList>
            <person name="Lee J.J."/>
            <person name="Srinivasan S."/>
            <person name="Lim S."/>
            <person name="Joe M."/>
            <person name="Im S."/>
            <person name="Bae S.I."/>
            <person name="Park K.R."/>
            <person name="Han J.H."/>
            <person name="Park S.H."/>
            <person name="Joo B.M."/>
            <person name="Park S.J."/>
            <person name="Kim M.K."/>
        </authorList>
    </citation>
    <scope>NUCLEOTIDE SEQUENCE [LARGE SCALE GENOMIC DNA]</scope>
    <source>
        <strain evidence="5 6">DG5A</strain>
    </source>
</reference>
<dbReference type="GO" id="GO:0009279">
    <property type="term" value="C:cell outer membrane"/>
    <property type="evidence" value="ECO:0007669"/>
    <property type="project" value="UniProtKB-SubCell"/>
</dbReference>
<evidence type="ECO:0000256" key="2">
    <source>
        <dbReference type="ARBA" id="ARBA00023136"/>
    </source>
</evidence>
<evidence type="ECO:0000313" key="5">
    <source>
        <dbReference type="EMBL" id="AKD57349.1"/>
    </source>
</evidence>
<dbReference type="Pfam" id="PF14905">
    <property type="entry name" value="OMP_b-brl_3"/>
    <property type="match status" value="1"/>
</dbReference>
<dbReference type="Gene3D" id="2.40.170.20">
    <property type="entry name" value="TonB-dependent receptor, beta-barrel domain"/>
    <property type="match status" value="1"/>
</dbReference>
<keyword evidence="2" id="KW-0472">Membrane</keyword>
<dbReference type="SUPFAM" id="SSF49464">
    <property type="entry name" value="Carboxypeptidase regulatory domain-like"/>
    <property type="match status" value="1"/>
</dbReference>
<dbReference type="HOGENOM" id="CLU_017617_1_0_10"/>
<dbReference type="AlphaFoldDB" id="A0A0E3ZZH0"/>
<proteinExistence type="predicted"/>
<evidence type="ECO:0000313" key="6">
    <source>
        <dbReference type="Proteomes" id="UP000033054"/>
    </source>
</evidence>
<dbReference type="SUPFAM" id="SSF56935">
    <property type="entry name" value="Porins"/>
    <property type="match status" value="1"/>
</dbReference>
<dbReference type="InterPro" id="IPR036942">
    <property type="entry name" value="Beta-barrel_TonB_sf"/>
</dbReference>
<protein>
    <recommendedName>
        <fullName evidence="4">Outer membrane protein beta-barrel domain-containing protein</fullName>
    </recommendedName>
</protein>
<keyword evidence="6" id="KW-1185">Reference proteome</keyword>
<dbReference type="Proteomes" id="UP000033054">
    <property type="component" value="Chromosome"/>
</dbReference>
<comment type="subcellular location">
    <subcellularLocation>
        <location evidence="1">Cell outer membrane</location>
    </subcellularLocation>
</comment>